<feature type="region of interest" description="Disordered" evidence="5">
    <location>
        <begin position="28"/>
        <end position="70"/>
    </location>
</feature>
<feature type="compositionally biased region" description="Low complexity" evidence="5">
    <location>
        <begin position="47"/>
        <end position="57"/>
    </location>
</feature>
<keyword evidence="2" id="KW-0378">Hydrolase</keyword>
<comment type="similarity">
    <text evidence="4">Belongs to the cyclic nucleotide phosphodiesterase class-III family.</text>
</comment>
<dbReference type="EMBL" id="CP045851">
    <property type="protein sequence ID" value="QGG96573.1"/>
    <property type="molecule type" value="Genomic_DNA"/>
</dbReference>
<dbReference type="GO" id="GO:0016787">
    <property type="term" value="F:hydrolase activity"/>
    <property type="evidence" value="ECO:0007669"/>
    <property type="project" value="UniProtKB-KW"/>
</dbReference>
<gene>
    <name evidence="7" type="ORF">GH723_16510</name>
</gene>
<dbReference type="PANTHER" id="PTHR42988">
    <property type="entry name" value="PHOSPHOHYDROLASE"/>
    <property type="match status" value="1"/>
</dbReference>
<dbReference type="InterPro" id="IPR029052">
    <property type="entry name" value="Metallo-depent_PP-like"/>
</dbReference>
<evidence type="ECO:0000256" key="1">
    <source>
        <dbReference type="ARBA" id="ARBA00022723"/>
    </source>
</evidence>
<keyword evidence="3" id="KW-0408">Iron</keyword>
<dbReference type="KEGG" id="atq:GH723_16510"/>
<dbReference type="PANTHER" id="PTHR42988:SF2">
    <property type="entry name" value="CYCLIC NUCLEOTIDE PHOSPHODIESTERASE CBUA0032-RELATED"/>
    <property type="match status" value="1"/>
</dbReference>
<protein>
    <recommendedName>
        <fullName evidence="6">Calcineurin-like phosphoesterase domain-containing protein</fullName>
    </recommendedName>
</protein>
<dbReference type="SUPFAM" id="SSF56300">
    <property type="entry name" value="Metallo-dependent phosphatases"/>
    <property type="match status" value="1"/>
</dbReference>
<dbReference type="Gene3D" id="3.60.21.10">
    <property type="match status" value="1"/>
</dbReference>
<sequence length="406" mass="44969">MPTRRCRSRGARIPPTRRWRRSWPRCRPCWRRASPSTAARRSRRRAGGSPDAGGRSRCPNAATGLPSSEVSGMELTTVADDEVVFHAGADVRRHTGLAPDTEHVLEGIAVRTLPAPGELLCRVATVNDVHFGETECGVIEGVETPVFRVPEGTEPYPERMNRGAVDEIAAIDPVAVLVKGDLTSNGTDEEYQRFLEVYGGALGERMHHIRGNHDAYEGQTTMPSDPVRVDVPGARLLMIDTTVPRRAGGGLDAEQLEWLDDNAAGSEVPVLVFGHHHPWDPSSATRSENYFGIDPDSSERLVEVVARRPEVVGYFAGHTHRNRVRHFAATGELPWVEVASVKDFPGSWAEYRIFDGGILQIHRRISTPDALEWSETCRGLYGDLMDYVAYAFGALSDRCFPIWSRR</sequence>
<name>A0A5Q2RL56_9ACTN</name>
<proteinExistence type="inferred from homology"/>
<dbReference type="Proteomes" id="UP000334019">
    <property type="component" value="Chromosome"/>
</dbReference>
<dbReference type="AlphaFoldDB" id="A0A5Q2RL56"/>
<reference evidence="7 8" key="1">
    <citation type="submission" date="2019-11" db="EMBL/GenBank/DDBJ databases">
        <authorList>
            <person name="He Y."/>
        </authorList>
    </citation>
    <scope>NUCLEOTIDE SEQUENCE [LARGE SCALE GENOMIC DNA]</scope>
    <source>
        <strain evidence="7 8">SCSIO 58843</strain>
    </source>
</reference>
<evidence type="ECO:0000256" key="5">
    <source>
        <dbReference type="SAM" id="MobiDB-lite"/>
    </source>
</evidence>
<keyword evidence="1" id="KW-0479">Metal-binding</keyword>
<accession>A0A5Q2RL56</accession>
<evidence type="ECO:0000313" key="8">
    <source>
        <dbReference type="Proteomes" id="UP000334019"/>
    </source>
</evidence>
<dbReference type="GO" id="GO:0046872">
    <property type="term" value="F:metal ion binding"/>
    <property type="evidence" value="ECO:0007669"/>
    <property type="project" value="UniProtKB-KW"/>
</dbReference>
<dbReference type="Pfam" id="PF00149">
    <property type="entry name" value="Metallophos"/>
    <property type="match status" value="1"/>
</dbReference>
<evidence type="ECO:0000256" key="4">
    <source>
        <dbReference type="ARBA" id="ARBA00025742"/>
    </source>
</evidence>
<feature type="domain" description="Calcineurin-like phosphoesterase" evidence="6">
    <location>
        <begin position="122"/>
        <end position="321"/>
    </location>
</feature>
<evidence type="ECO:0000313" key="7">
    <source>
        <dbReference type="EMBL" id="QGG96573.1"/>
    </source>
</evidence>
<feature type="region of interest" description="Disordered" evidence="5">
    <location>
        <begin position="1"/>
        <end position="20"/>
    </location>
</feature>
<organism evidence="7 8">
    <name type="scientific">Actinomarinicola tropica</name>
    <dbReference type="NCBI Taxonomy" id="2789776"/>
    <lineage>
        <taxon>Bacteria</taxon>
        <taxon>Bacillati</taxon>
        <taxon>Actinomycetota</taxon>
        <taxon>Acidimicrobiia</taxon>
        <taxon>Acidimicrobiales</taxon>
        <taxon>Iamiaceae</taxon>
        <taxon>Actinomarinicola</taxon>
    </lineage>
</organism>
<evidence type="ECO:0000259" key="6">
    <source>
        <dbReference type="Pfam" id="PF00149"/>
    </source>
</evidence>
<evidence type="ECO:0000256" key="2">
    <source>
        <dbReference type="ARBA" id="ARBA00022801"/>
    </source>
</evidence>
<dbReference type="InterPro" id="IPR004843">
    <property type="entry name" value="Calcineurin-like_PHP"/>
</dbReference>
<keyword evidence="8" id="KW-1185">Reference proteome</keyword>
<dbReference type="InterPro" id="IPR050884">
    <property type="entry name" value="CNP_phosphodiesterase-III"/>
</dbReference>
<evidence type="ECO:0000256" key="3">
    <source>
        <dbReference type="ARBA" id="ARBA00023004"/>
    </source>
</evidence>